<protein>
    <submittedName>
        <fullName evidence="1">Uncharacterized protein</fullName>
    </submittedName>
</protein>
<name>A0A372ZSW6_9ACTN</name>
<dbReference type="AlphaFoldDB" id="A0A372ZSW6"/>
<evidence type="ECO:0000313" key="2">
    <source>
        <dbReference type="Proteomes" id="UP000263377"/>
    </source>
</evidence>
<organism evidence="1 2">
    <name type="scientific">Kitasatospora xanthocidica</name>
    <dbReference type="NCBI Taxonomy" id="83382"/>
    <lineage>
        <taxon>Bacteria</taxon>
        <taxon>Bacillati</taxon>
        <taxon>Actinomycetota</taxon>
        <taxon>Actinomycetes</taxon>
        <taxon>Kitasatosporales</taxon>
        <taxon>Streptomycetaceae</taxon>
        <taxon>Kitasatospora</taxon>
    </lineage>
</organism>
<accession>A0A372ZSW6</accession>
<dbReference type="Proteomes" id="UP000263377">
    <property type="component" value="Unassembled WGS sequence"/>
</dbReference>
<sequence length="67" mass="7835">MRADYDIAIRRVPMPRFEYWRLERRLTGPCAERDAIRDLAESPVVVIPVGDREVRIRWANSPTGEPL</sequence>
<reference evidence="1 2" key="1">
    <citation type="submission" date="2018-08" db="EMBL/GenBank/DDBJ databases">
        <title>Diversity &amp; Physiological Properties of Lignin-Decomposing Actinobacteria from Soil.</title>
        <authorList>
            <person name="Roh S.G."/>
            <person name="Kim S.B."/>
        </authorList>
    </citation>
    <scope>NUCLEOTIDE SEQUENCE [LARGE SCALE GENOMIC DNA]</scope>
    <source>
        <strain evidence="1 2">MMS17-GH009</strain>
    </source>
</reference>
<dbReference type="EMBL" id="QVIG01000001">
    <property type="protein sequence ID" value="RGD59006.1"/>
    <property type="molecule type" value="Genomic_DNA"/>
</dbReference>
<comment type="caution">
    <text evidence="1">The sequence shown here is derived from an EMBL/GenBank/DDBJ whole genome shotgun (WGS) entry which is preliminary data.</text>
</comment>
<evidence type="ECO:0000313" key="1">
    <source>
        <dbReference type="EMBL" id="RGD59006.1"/>
    </source>
</evidence>
<proteinExistence type="predicted"/>
<dbReference type="RefSeq" id="WP_117487372.1">
    <property type="nucleotide sequence ID" value="NZ_QVIG01000001.1"/>
</dbReference>
<keyword evidence="2" id="KW-1185">Reference proteome</keyword>
<gene>
    <name evidence="1" type="ORF">DR950_15565</name>
</gene>